<proteinExistence type="predicted"/>
<organism evidence="2 3">
    <name type="scientific">Nocardiopsis suaedae</name>
    <dbReference type="NCBI Taxonomy" id="3018444"/>
    <lineage>
        <taxon>Bacteria</taxon>
        <taxon>Bacillati</taxon>
        <taxon>Actinomycetota</taxon>
        <taxon>Actinomycetes</taxon>
        <taxon>Streptosporangiales</taxon>
        <taxon>Nocardiopsidaceae</taxon>
        <taxon>Nocardiopsis</taxon>
    </lineage>
</organism>
<dbReference type="EMBL" id="JAQFWP010000005">
    <property type="protein sequence ID" value="MDA2803735.1"/>
    <property type="molecule type" value="Genomic_DNA"/>
</dbReference>
<name>A0ABT4TH65_9ACTN</name>
<feature type="domain" description="VOC" evidence="1">
    <location>
        <begin position="5"/>
        <end position="129"/>
    </location>
</feature>
<dbReference type="Proteomes" id="UP001165685">
    <property type="component" value="Unassembled WGS sequence"/>
</dbReference>
<keyword evidence="3" id="KW-1185">Reference proteome</keyword>
<protein>
    <submittedName>
        <fullName evidence="2">VOC family protein</fullName>
    </submittedName>
</protein>
<dbReference type="Gene3D" id="3.10.180.10">
    <property type="entry name" value="2,3-Dihydroxybiphenyl 1,2-Dioxygenase, domain 1"/>
    <property type="match status" value="1"/>
</dbReference>
<dbReference type="PROSITE" id="PS51819">
    <property type="entry name" value="VOC"/>
    <property type="match status" value="1"/>
</dbReference>
<evidence type="ECO:0000313" key="2">
    <source>
        <dbReference type="EMBL" id="MDA2803735.1"/>
    </source>
</evidence>
<comment type="caution">
    <text evidence="2">The sequence shown here is derived from an EMBL/GenBank/DDBJ whole genome shotgun (WGS) entry which is preliminary data.</text>
</comment>
<dbReference type="PANTHER" id="PTHR36503:SF2">
    <property type="entry name" value="BLR2408 PROTEIN"/>
    <property type="match status" value="1"/>
</dbReference>
<evidence type="ECO:0000313" key="3">
    <source>
        <dbReference type="Proteomes" id="UP001165685"/>
    </source>
</evidence>
<dbReference type="Pfam" id="PF00903">
    <property type="entry name" value="Glyoxalase"/>
    <property type="match status" value="1"/>
</dbReference>
<evidence type="ECO:0000259" key="1">
    <source>
        <dbReference type="PROSITE" id="PS51819"/>
    </source>
</evidence>
<dbReference type="PANTHER" id="PTHR36503">
    <property type="entry name" value="BLR2520 PROTEIN"/>
    <property type="match status" value="1"/>
</dbReference>
<dbReference type="SUPFAM" id="SSF54593">
    <property type="entry name" value="Glyoxalase/Bleomycin resistance protein/Dihydroxybiphenyl dioxygenase"/>
    <property type="match status" value="1"/>
</dbReference>
<accession>A0ABT4TH65</accession>
<gene>
    <name evidence="2" type="ORF">O4U47_04365</name>
</gene>
<dbReference type="RefSeq" id="WP_270676216.1">
    <property type="nucleotide sequence ID" value="NZ_JAQFWP010000005.1"/>
</dbReference>
<sequence>MSENRKVFINLPVADLDRAKTFYTDLGFSINPQFSDENAACVVVSDEIYVMILLPEFFGQFTDQPVTDTATSREVIVALSADSSMEVDALTERAQAAGGTVTREPTADGPMYGSAFLDPDGHLWELMYMDMSQMG</sequence>
<dbReference type="InterPro" id="IPR037523">
    <property type="entry name" value="VOC_core"/>
</dbReference>
<reference evidence="2" key="1">
    <citation type="submission" date="2023-01" db="EMBL/GenBank/DDBJ databases">
        <title>Draft genome sequence of Nocardiopsis sp. LSu2-4 isolated from halophytes.</title>
        <authorList>
            <person name="Duangmal K."/>
            <person name="Chantavorakit T."/>
        </authorList>
    </citation>
    <scope>NUCLEOTIDE SEQUENCE</scope>
    <source>
        <strain evidence="2">LSu2-4</strain>
    </source>
</reference>
<dbReference type="InterPro" id="IPR029068">
    <property type="entry name" value="Glyas_Bleomycin-R_OHBP_Dase"/>
</dbReference>
<dbReference type="InterPro" id="IPR004360">
    <property type="entry name" value="Glyas_Fos-R_dOase_dom"/>
</dbReference>